<evidence type="ECO:0000313" key="3">
    <source>
        <dbReference type="Proteomes" id="UP000823775"/>
    </source>
</evidence>
<reference evidence="2 3" key="1">
    <citation type="journal article" date="2021" name="BMC Genomics">
        <title>Datura genome reveals duplications of psychoactive alkaloid biosynthetic genes and high mutation rate following tissue culture.</title>
        <authorList>
            <person name="Rajewski A."/>
            <person name="Carter-House D."/>
            <person name="Stajich J."/>
            <person name="Litt A."/>
        </authorList>
    </citation>
    <scope>NUCLEOTIDE SEQUENCE [LARGE SCALE GENOMIC DNA]</scope>
    <source>
        <strain evidence="2">AR-01</strain>
    </source>
</reference>
<evidence type="ECO:0000256" key="1">
    <source>
        <dbReference type="SAM" id="MobiDB-lite"/>
    </source>
</evidence>
<sequence length="146" mass="16526">MLKRGMQSYRSQARLMFNGRPNIIEMRTMIDQTRDTNVLQIRGRKSAIFPSEACSIREPQMANRSRESTTNAMTVAFFNYYSTTTAAQNAQQGLRNQPPINRSAPPAEEPDLEQTGYAADKLVVINMDPDETEKHPVVAKEDVCEK</sequence>
<dbReference type="Proteomes" id="UP000823775">
    <property type="component" value="Unassembled WGS sequence"/>
</dbReference>
<proteinExistence type="predicted"/>
<organism evidence="2 3">
    <name type="scientific">Datura stramonium</name>
    <name type="common">Jimsonweed</name>
    <name type="synonym">Common thornapple</name>
    <dbReference type="NCBI Taxonomy" id="4076"/>
    <lineage>
        <taxon>Eukaryota</taxon>
        <taxon>Viridiplantae</taxon>
        <taxon>Streptophyta</taxon>
        <taxon>Embryophyta</taxon>
        <taxon>Tracheophyta</taxon>
        <taxon>Spermatophyta</taxon>
        <taxon>Magnoliopsida</taxon>
        <taxon>eudicotyledons</taxon>
        <taxon>Gunneridae</taxon>
        <taxon>Pentapetalae</taxon>
        <taxon>asterids</taxon>
        <taxon>lamiids</taxon>
        <taxon>Solanales</taxon>
        <taxon>Solanaceae</taxon>
        <taxon>Solanoideae</taxon>
        <taxon>Datureae</taxon>
        <taxon>Datura</taxon>
    </lineage>
</organism>
<protein>
    <submittedName>
        <fullName evidence="2">Uncharacterized protein</fullName>
    </submittedName>
</protein>
<feature type="compositionally biased region" description="Polar residues" evidence="1">
    <location>
        <begin position="88"/>
        <end position="100"/>
    </location>
</feature>
<gene>
    <name evidence="2" type="ORF">HAX54_024932</name>
</gene>
<feature type="region of interest" description="Disordered" evidence="1">
    <location>
        <begin position="88"/>
        <end position="146"/>
    </location>
</feature>
<accession>A0ABS8V151</accession>
<comment type="caution">
    <text evidence="2">The sequence shown here is derived from an EMBL/GenBank/DDBJ whole genome shotgun (WGS) entry which is preliminary data.</text>
</comment>
<name>A0ABS8V151_DATST</name>
<keyword evidence="3" id="KW-1185">Reference proteome</keyword>
<dbReference type="EMBL" id="JACEIK010003022">
    <property type="protein sequence ID" value="MCD9639939.1"/>
    <property type="molecule type" value="Genomic_DNA"/>
</dbReference>
<feature type="compositionally biased region" description="Basic and acidic residues" evidence="1">
    <location>
        <begin position="132"/>
        <end position="146"/>
    </location>
</feature>
<evidence type="ECO:0000313" key="2">
    <source>
        <dbReference type="EMBL" id="MCD9639939.1"/>
    </source>
</evidence>